<dbReference type="PROSITE" id="PS00455">
    <property type="entry name" value="AMP_BINDING"/>
    <property type="match status" value="1"/>
</dbReference>
<keyword evidence="2" id="KW-0597">Phosphoprotein</keyword>
<dbReference type="Pfam" id="PF23562">
    <property type="entry name" value="AMP-binding_C_3"/>
    <property type="match status" value="1"/>
</dbReference>
<evidence type="ECO:0000259" key="4">
    <source>
        <dbReference type="Pfam" id="PF00501"/>
    </source>
</evidence>
<dbReference type="InterPro" id="IPR013120">
    <property type="entry name" value="FAR_NAD-bd"/>
</dbReference>
<evidence type="ECO:0000256" key="1">
    <source>
        <dbReference type="ARBA" id="ARBA00022450"/>
    </source>
</evidence>
<dbReference type="AlphaFoldDB" id="A0A7R7XPA3"/>
<dbReference type="EMBL" id="AP024446">
    <property type="protein sequence ID" value="BCS25216.1"/>
    <property type="molecule type" value="Genomic_DNA"/>
</dbReference>
<dbReference type="Pfam" id="PF07993">
    <property type="entry name" value="NAD_binding_4"/>
    <property type="match status" value="1"/>
</dbReference>
<keyword evidence="3" id="KW-0472">Membrane</keyword>
<evidence type="ECO:0000313" key="6">
    <source>
        <dbReference type="EMBL" id="BCS25216.1"/>
    </source>
</evidence>
<dbReference type="GeneID" id="64975221"/>
<dbReference type="InterPro" id="IPR036291">
    <property type="entry name" value="NAD(P)-bd_dom_sf"/>
</dbReference>
<dbReference type="Gene3D" id="3.40.50.12780">
    <property type="entry name" value="N-terminal domain of ligase-like"/>
    <property type="match status" value="1"/>
</dbReference>
<dbReference type="PANTHER" id="PTHR43439:SF2">
    <property type="entry name" value="ENZYME, PUTATIVE (JCVI)-RELATED"/>
    <property type="match status" value="1"/>
</dbReference>
<evidence type="ECO:0000256" key="2">
    <source>
        <dbReference type="ARBA" id="ARBA00022553"/>
    </source>
</evidence>
<dbReference type="InterPro" id="IPR051414">
    <property type="entry name" value="Adenylate-forming_Reductase"/>
</dbReference>
<reference evidence="6" key="2">
    <citation type="submission" date="2021-02" db="EMBL/GenBank/DDBJ databases">
        <title>Aspergillus puulaauensis MK2 genome sequence.</title>
        <authorList>
            <person name="Futagami T."/>
            <person name="Mori K."/>
            <person name="Kadooka C."/>
            <person name="Tanaka T."/>
        </authorList>
    </citation>
    <scope>NUCLEOTIDE SEQUENCE</scope>
    <source>
        <strain evidence="6">MK2</strain>
    </source>
</reference>
<protein>
    <submittedName>
        <fullName evidence="6">Putative NRPS-like protein biosynthetic cluster</fullName>
    </submittedName>
</protein>
<evidence type="ECO:0000259" key="5">
    <source>
        <dbReference type="Pfam" id="PF07993"/>
    </source>
</evidence>
<dbReference type="InterPro" id="IPR000873">
    <property type="entry name" value="AMP-dep_synth/lig_dom"/>
</dbReference>
<dbReference type="InterPro" id="IPR020845">
    <property type="entry name" value="AMP-binding_CS"/>
</dbReference>
<dbReference type="Proteomes" id="UP000654913">
    <property type="component" value="Chromosome 4"/>
</dbReference>
<feature type="domain" description="Thioester reductase (TE)" evidence="5">
    <location>
        <begin position="677"/>
        <end position="918"/>
    </location>
</feature>
<feature type="transmembrane region" description="Helical" evidence="3">
    <location>
        <begin position="226"/>
        <end position="247"/>
    </location>
</feature>
<dbReference type="Pfam" id="PF00501">
    <property type="entry name" value="AMP-binding"/>
    <property type="match status" value="1"/>
</dbReference>
<reference evidence="6" key="1">
    <citation type="submission" date="2021-01" db="EMBL/GenBank/DDBJ databases">
        <authorList>
            <consortium name="Aspergillus puulaauensis MK2 genome sequencing consortium"/>
            <person name="Kazuki M."/>
            <person name="Futagami T."/>
        </authorList>
    </citation>
    <scope>NUCLEOTIDE SEQUENCE</scope>
    <source>
        <strain evidence="6">MK2</strain>
    </source>
</reference>
<sequence>MSSMYANEPGRRLLPSVVDHWAEVDPKRPFCNLPNTMTRQDGFHPVSFGDISHCADFMSGWIGALAGRGAGETLAYMGVNDIRYLVVFLACNKMDYKTFLPSTRNSDEAYVHLLRTTSPAAFLYTPEFKDKVQALRVHYPEMKAFEVPSWDYMLAGETEHYPCTKSFDEEEDRVSLVMHTSGTTGLPKPIYLTHGFFATFDNLANYPLPPGRSTALSKMRLENNGILTVTPFFHIMGFMPFVVAILFRIPFSVPPPKPLSGKLVIDIIEAWKPQAALLPPSLIEDICSTPGGTISVAKLDRLYFGGAPLAPKTGDKLRDKVSIITAIGSTEMGLIPSMIPEDSKDWSYFDWAPGYNVSMEPVGDGLSELVLRRSKDRSYHAIFHTFPTLTEYRTKDLFRQHQTKPNLWQYAGRLDDIIVFSNGEKFNPVTMEKRIEAMPLVSRALVVGQGRFQAALLLEPNWGLWDLNGFTAVEAFIGAVWPQVQDANESVPTYARVMRDHIGIAVRRKPFRTTAKGSTQRRQVNEDYKSEIEVLYNRQNETSRAVLEDGSLESVAQFVRQAVISQLGRDIGDEDDLYVSGFDSLQTASLSRTLSKAVTRNDDDGHGRVTTHMIYDNPSIASLSLLITGLIDARSTRAEISRTDRINGLLESFTQDPPQPRKATVYRPTGEGNVVLLTGSTGSFGSYILDILLGDQAVRKIYCLNRSLDAEARQTQSHHEKGLRAVEQNRKRLEFIQAAISEGQLGLPESIYSNLLGEVNVVIHNAWKVDFNQSLASFHPMIKGVRSLIDFASETKYCAHLFFVSSISSIGAWNPSMGHPSAPEGPVHIPDAALKQGYAESKHISERLCYAASDRIGIPTTVLRVGQIAGPTNNLGSWNSKEWIPALVKSSMSLGQIPSTLGGANEVNWIPIDSLAEIVGEIIQYRLSLQSEATSATFHLVNPHITEWPMLSAHIGQKMGLDTIALSSWIQNVDKTGRRNHTDATNIPALRLLDFFRGLLGDTESISGIDVSKAIEASNGLRCLEPVTVGMMDNWTRQWGYN</sequence>
<keyword evidence="3" id="KW-0812">Transmembrane</keyword>
<keyword evidence="3" id="KW-1133">Transmembrane helix</keyword>
<proteinExistence type="predicted"/>
<gene>
    <name evidence="6" type="ORF">APUU_41660A</name>
</gene>
<dbReference type="InterPro" id="IPR042099">
    <property type="entry name" value="ANL_N_sf"/>
</dbReference>
<dbReference type="KEGG" id="apuu:APUU_41660A"/>
<feature type="domain" description="AMP-dependent synthetase/ligase" evidence="4">
    <location>
        <begin position="20"/>
        <end position="343"/>
    </location>
</feature>
<keyword evidence="7" id="KW-1185">Reference proteome</keyword>
<name>A0A7R7XPA3_9EURO</name>
<accession>A0A7R7XPA3</accession>
<dbReference type="SUPFAM" id="SSF56801">
    <property type="entry name" value="Acetyl-CoA synthetase-like"/>
    <property type="match status" value="1"/>
</dbReference>
<evidence type="ECO:0000313" key="7">
    <source>
        <dbReference type="Proteomes" id="UP000654913"/>
    </source>
</evidence>
<dbReference type="RefSeq" id="XP_041557410.1">
    <property type="nucleotide sequence ID" value="XM_041704868.1"/>
</dbReference>
<dbReference type="SUPFAM" id="SSF51735">
    <property type="entry name" value="NAD(P)-binding Rossmann-fold domains"/>
    <property type="match status" value="1"/>
</dbReference>
<organism evidence="6 7">
    <name type="scientific">Aspergillus puulaauensis</name>
    <dbReference type="NCBI Taxonomy" id="1220207"/>
    <lineage>
        <taxon>Eukaryota</taxon>
        <taxon>Fungi</taxon>
        <taxon>Dikarya</taxon>
        <taxon>Ascomycota</taxon>
        <taxon>Pezizomycotina</taxon>
        <taxon>Eurotiomycetes</taxon>
        <taxon>Eurotiomycetidae</taxon>
        <taxon>Eurotiales</taxon>
        <taxon>Aspergillaceae</taxon>
        <taxon>Aspergillus</taxon>
    </lineage>
</organism>
<dbReference type="OrthoDB" id="429813at2759"/>
<dbReference type="Gene3D" id="3.40.50.720">
    <property type="entry name" value="NAD(P)-binding Rossmann-like Domain"/>
    <property type="match status" value="1"/>
</dbReference>
<keyword evidence="1" id="KW-0596">Phosphopantetheine</keyword>
<dbReference type="PANTHER" id="PTHR43439">
    <property type="entry name" value="PHENYLACETATE-COENZYME A LIGASE"/>
    <property type="match status" value="1"/>
</dbReference>
<evidence type="ECO:0000256" key="3">
    <source>
        <dbReference type="SAM" id="Phobius"/>
    </source>
</evidence>